<evidence type="ECO:0000256" key="4">
    <source>
        <dbReference type="HAMAP-Rule" id="MF_01369"/>
    </source>
</evidence>
<keyword evidence="3 4" id="KW-0687">Ribonucleoprotein</keyword>
<evidence type="ECO:0000256" key="1">
    <source>
        <dbReference type="ARBA" id="ARBA00006700"/>
    </source>
</evidence>
<comment type="caution">
    <text evidence="5">The sequence shown here is derived from an EMBL/GenBank/DDBJ whole genome shotgun (WGS) entry which is preliminary data.</text>
</comment>
<name>A0A9X2RCK5_9BACT</name>
<accession>A0A9X2RCK5</accession>
<evidence type="ECO:0000256" key="3">
    <source>
        <dbReference type="ARBA" id="ARBA00023274"/>
    </source>
</evidence>
<dbReference type="GO" id="GO:0003735">
    <property type="term" value="F:structural constituent of ribosome"/>
    <property type="evidence" value="ECO:0007669"/>
    <property type="project" value="InterPro"/>
</dbReference>
<dbReference type="Proteomes" id="UP001139125">
    <property type="component" value="Unassembled WGS sequence"/>
</dbReference>
<evidence type="ECO:0000256" key="2">
    <source>
        <dbReference type="ARBA" id="ARBA00022980"/>
    </source>
</evidence>
<keyword evidence="6" id="KW-1185">Reference proteome</keyword>
<dbReference type="Gene3D" id="3.30.70.330">
    <property type="match status" value="1"/>
</dbReference>
<dbReference type="HAMAP" id="MF_01369_B">
    <property type="entry name" value="Ribosomal_uL23_B"/>
    <property type="match status" value="1"/>
</dbReference>
<keyword evidence="4" id="KW-0699">rRNA-binding</keyword>
<dbReference type="RefSeq" id="WP_255133402.1">
    <property type="nucleotide sequence ID" value="NZ_JANDBC010000001.1"/>
</dbReference>
<keyword evidence="2 4" id="KW-0689">Ribosomal protein</keyword>
<organism evidence="5 6">
    <name type="scientific">Gracilimonas sediminicola</name>
    <dbReference type="NCBI Taxonomy" id="2952158"/>
    <lineage>
        <taxon>Bacteria</taxon>
        <taxon>Pseudomonadati</taxon>
        <taxon>Balneolota</taxon>
        <taxon>Balneolia</taxon>
        <taxon>Balneolales</taxon>
        <taxon>Balneolaceae</taxon>
        <taxon>Gracilimonas</taxon>
    </lineage>
</organism>
<dbReference type="NCBIfam" id="NF004363">
    <property type="entry name" value="PRK05738.2-4"/>
    <property type="match status" value="1"/>
</dbReference>
<proteinExistence type="inferred from homology"/>
<evidence type="ECO:0000313" key="6">
    <source>
        <dbReference type="Proteomes" id="UP001139125"/>
    </source>
</evidence>
<dbReference type="GO" id="GO:0006412">
    <property type="term" value="P:translation"/>
    <property type="evidence" value="ECO:0007669"/>
    <property type="project" value="UniProtKB-UniRule"/>
</dbReference>
<dbReference type="PANTHER" id="PTHR11620">
    <property type="entry name" value="60S RIBOSOMAL PROTEIN L23A"/>
    <property type="match status" value="1"/>
</dbReference>
<dbReference type="Pfam" id="PF00276">
    <property type="entry name" value="Ribosomal_L23"/>
    <property type="match status" value="1"/>
</dbReference>
<dbReference type="InterPro" id="IPR013025">
    <property type="entry name" value="Ribosomal_uL23-like"/>
</dbReference>
<protein>
    <recommendedName>
        <fullName evidence="4">Large ribosomal subunit protein uL23</fullName>
    </recommendedName>
</protein>
<comment type="similarity">
    <text evidence="1 4">Belongs to the universal ribosomal protein uL23 family.</text>
</comment>
<dbReference type="SUPFAM" id="SSF54189">
    <property type="entry name" value="Ribosomal proteins S24e, L23 and L15e"/>
    <property type="match status" value="1"/>
</dbReference>
<dbReference type="AlphaFoldDB" id="A0A9X2RCK5"/>
<dbReference type="EMBL" id="JANDBC010000001">
    <property type="protein sequence ID" value="MCP9290905.1"/>
    <property type="molecule type" value="Genomic_DNA"/>
</dbReference>
<dbReference type="InterPro" id="IPR012677">
    <property type="entry name" value="Nucleotide-bd_a/b_plait_sf"/>
</dbReference>
<comment type="subunit">
    <text evidence="4">Part of the 50S ribosomal subunit. Contacts protein L29, and trigger factor when it is bound to the ribosome.</text>
</comment>
<dbReference type="GO" id="GO:1990904">
    <property type="term" value="C:ribonucleoprotein complex"/>
    <property type="evidence" value="ECO:0007669"/>
    <property type="project" value="UniProtKB-KW"/>
</dbReference>
<evidence type="ECO:0000313" key="5">
    <source>
        <dbReference type="EMBL" id="MCP9290905.1"/>
    </source>
</evidence>
<reference evidence="5" key="1">
    <citation type="submission" date="2022-06" db="EMBL/GenBank/DDBJ databases">
        <title>Gracilimonas sp. CAU 1638 isolated from sea sediment.</title>
        <authorList>
            <person name="Kim W."/>
        </authorList>
    </citation>
    <scope>NUCLEOTIDE SEQUENCE</scope>
    <source>
        <strain evidence="5">CAU 1638</strain>
    </source>
</reference>
<gene>
    <name evidence="4 5" type="primary">rplW</name>
    <name evidence="5" type="ORF">NM125_04855</name>
</gene>
<keyword evidence="4" id="KW-0694">RNA-binding</keyword>
<comment type="function">
    <text evidence="4">One of the early assembly proteins it binds 23S rRNA. One of the proteins that surrounds the polypeptide exit tunnel on the outside of the ribosome. Forms the main docking site for trigger factor binding to the ribosome.</text>
</comment>
<dbReference type="GO" id="GO:0005840">
    <property type="term" value="C:ribosome"/>
    <property type="evidence" value="ECO:0007669"/>
    <property type="project" value="UniProtKB-KW"/>
</dbReference>
<dbReference type="InterPro" id="IPR012678">
    <property type="entry name" value="Ribosomal_uL23/eL15/eS24_sf"/>
</dbReference>
<sequence length="95" mass="10575">MSIIKRPVITEKLSRLQEAGKYTFEVATNATKPEIKQAVEATYPGVKVAKVNTAIMPSKPKGRYTRSGYQGGRTKVWKKAIVTVKEGEIDFFAEI</sequence>
<dbReference type="GO" id="GO:0019843">
    <property type="term" value="F:rRNA binding"/>
    <property type="evidence" value="ECO:0007669"/>
    <property type="project" value="UniProtKB-UniRule"/>
</dbReference>